<proteinExistence type="predicted"/>
<sequence>MKSGIDTKITLEIDYREQRSGIISEIEKFSDRFNCEITRLPIGDYRIGDKIIIERKTIADFLASIKSGRIFRQAYRMANSQCCSLLILEGGKPPPKATKMKRAAIQGVLLHLAVVLNIPAIRSRDIKETAWLINQIAGQCLFVQKPKNKSLIFKGSGLKANKQQQRKLQLVQNIPGIGVEKALALLKSFGTIEKISNAGVNGLSEVHGIGQKLANNIYTIIHEPF</sequence>
<keyword evidence="2" id="KW-0255">Endonuclease</keyword>
<evidence type="ECO:0000259" key="7">
    <source>
        <dbReference type="SMART" id="SM00891"/>
    </source>
</evidence>
<keyword evidence="1" id="KW-0540">Nuclease</keyword>
<dbReference type="AlphaFoldDB" id="A0A3B0TN66"/>
<dbReference type="SUPFAM" id="SSF52980">
    <property type="entry name" value="Restriction endonuclease-like"/>
    <property type="match status" value="1"/>
</dbReference>
<dbReference type="Gene3D" id="3.40.50.10130">
    <property type="match status" value="1"/>
</dbReference>
<evidence type="ECO:0000256" key="5">
    <source>
        <dbReference type="ARBA" id="ARBA00023125"/>
    </source>
</evidence>
<dbReference type="GO" id="GO:0003697">
    <property type="term" value="F:single-stranded DNA binding"/>
    <property type="evidence" value="ECO:0007669"/>
    <property type="project" value="TreeGrafter"/>
</dbReference>
<dbReference type="InterPro" id="IPR011335">
    <property type="entry name" value="Restrct_endonuc-II-like"/>
</dbReference>
<protein>
    <recommendedName>
        <fullName evidence="7">ERCC4 domain-containing protein</fullName>
    </recommendedName>
</protein>
<dbReference type="SMART" id="SM00891">
    <property type="entry name" value="ERCC4"/>
    <property type="match status" value="1"/>
</dbReference>
<dbReference type="Pfam" id="PF02732">
    <property type="entry name" value="ERCC4"/>
    <property type="match status" value="1"/>
</dbReference>
<dbReference type="CDD" id="cd20075">
    <property type="entry name" value="XPF_nuclease_XPF_arch"/>
    <property type="match status" value="1"/>
</dbReference>
<dbReference type="GO" id="GO:0000724">
    <property type="term" value="P:double-strand break repair via homologous recombination"/>
    <property type="evidence" value="ECO:0007669"/>
    <property type="project" value="TreeGrafter"/>
</dbReference>
<evidence type="ECO:0000256" key="1">
    <source>
        <dbReference type="ARBA" id="ARBA00022722"/>
    </source>
</evidence>
<dbReference type="GO" id="GO:0000014">
    <property type="term" value="F:single-stranded DNA endodeoxyribonuclease activity"/>
    <property type="evidence" value="ECO:0007669"/>
    <property type="project" value="TreeGrafter"/>
</dbReference>
<evidence type="ECO:0000256" key="2">
    <source>
        <dbReference type="ARBA" id="ARBA00022759"/>
    </source>
</evidence>
<dbReference type="PANTHER" id="PTHR10150:SF0">
    <property type="entry name" value="DNA REPAIR ENDONUCLEASE XPF"/>
    <property type="match status" value="1"/>
</dbReference>
<dbReference type="GO" id="GO:0000712">
    <property type="term" value="P:resolution of meiotic recombination intermediates"/>
    <property type="evidence" value="ECO:0007669"/>
    <property type="project" value="TreeGrafter"/>
</dbReference>
<dbReference type="EMBL" id="UOEP01000098">
    <property type="protein sequence ID" value="VAW19398.1"/>
    <property type="molecule type" value="Genomic_DNA"/>
</dbReference>
<dbReference type="GO" id="GO:0003684">
    <property type="term" value="F:damaged DNA binding"/>
    <property type="evidence" value="ECO:0007669"/>
    <property type="project" value="TreeGrafter"/>
</dbReference>
<keyword evidence="3" id="KW-0227">DNA damage</keyword>
<dbReference type="SUPFAM" id="SSF47781">
    <property type="entry name" value="RuvA domain 2-like"/>
    <property type="match status" value="1"/>
</dbReference>
<dbReference type="GO" id="GO:1901255">
    <property type="term" value="P:nucleotide-excision repair involved in interstrand cross-link repair"/>
    <property type="evidence" value="ECO:0007669"/>
    <property type="project" value="TreeGrafter"/>
</dbReference>
<keyword evidence="6" id="KW-0234">DNA repair</keyword>
<evidence type="ECO:0000256" key="4">
    <source>
        <dbReference type="ARBA" id="ARBA00022801"/>
    </source>
</evidence>
<dbReference type="Gene3D" id="1.10.150.20">
    <property type="entry name" value="5' to 3' exonuclease, C-terminal subdomain"/>
    <property type="match status" value="1"/>
</dbReference>
<accession>A0A3B0TN66</accession>
<feature type="domain" description="ERCC4" evidence="7">
    <location>
        <begin position="10"/>
        <end position="92"/>
    </location>
</feature>
<keyword evidence="4" id="KW-0378">Hydrolase</keyword>
<keyword evidence="5" id="KW-0238">DNA-binding</keyword>
<dbReference type="GO" id="GO:0000110">
    <property type="term" value="C:nucleotide-excision repair factor 1 complex"/>
    <property type="evidence" value="ECO:0007669"/>
    <property type="project" value="TreeGrafter"/>
</dbReference>
<dbReference type="PANTHER" id="PTHR10150">
    <property type="entry name" value="DNA REPAIR ENDONUCLEASE XPF"/>
    <property type="match status" value="1"/>
</dbReference>
<gene>
    <name evidence="8" type="ORF">MNBD_BACTEROID01-690</name>
</gene>
<dbReference type="InterPro" id="IPR006166">
    <property type="entry name" value="ERCC4_domain"/>
</dbReference>
<evidence type="ECO:0000256" key="6">
    <source>
        <dbReference type="ARBA" id="ARBA00023204"/>
    </source>
</evidence>
<dbReference type="Pfam" id="PF14520">
    <property type="entry name" value="HHH_5"/>
    <property type="match status" value="1"/>
</dbReference>
<evidence type="ECO:0000256" key="3">
    <source>
        <dbReference type="ARBA" id="ARBA00022763"/>
    </source>
</evidence>
<reference evidence="8" key="1">
    <citation type="submission" date="2018-06" db="EMBL/GenBank/DDBJ databases">
        <authorList>
            <person name="Zhirakovskaya E."/>
        </authorList>
    </citation>
    <scope>NUCLEOTIDE SEQUENCE</scope>
</reference>
<evidence type="ECO:0000313" key="8">
    <source>
        <dbReference type="EMBL" id="VAW19398.1"/>
    </source>
</evidence>
<name>A0A3B0TN66_9ZZZZ</name>
<dbReference type="InterPro" id="IPR010994">
    <property type="entry name" value="RuvA_2-like"/>
</dbReference>
<organism evidence="8">
    <name type="scientific">hydrothermal vent metagenome</name>
    <dbReference type="NCBI Taxonomy" id="652676"/>
    <lineage>
        <taxon>unclassified sequences</taxon>
        <taxon>metagenomes</taxon>
        <taxon>ecological metagenomes</taxon>
    </lineage>
</organism>